<dbReference type="GO" id="GO:0008483">
    <property type="term" value="F:transaminase activity"/>
    <property type="evidence" value="ECO:0007669"/>
    <property type="project" value="UniProtKB-KW"/>
</dbReference>
<reference evidence="1 2" key="1">
    <citation type="submission" date="2023-10" db="EMBL/GenBank/DDBJ databases">
        <title>Niallia locisalis sp.nov. isolated from a salt pond sample.</title>
        <authorList>
            <person name="Li X.-J."/>
            <person name="Dong L."/>
        </authorList>
    </citation>
    <scope>NUCLEOTIDE SEQUENCE [LARGE SCALE GENOMIC DNA]</scope>
    <source>
        <strain evidence="1 2">DSM 29761</strain>
    </source>
</reference>
<keyword evidence="1" id="KW-0032">Aminotransferase</keyword>
<proteinExistence type="predicted"/>
<protein>
    <submittedName>
        <fullName evidence="1">Branched-chain amino acid aminotransferase</fullName>
    </submittedName>
</protein>
<keyword evidence="2" id="KW-1185">Reference proteome</keyword>
<dbReference type="EMBL" id="CP137640">
    <property type="protein sequence ID" value="WVX83340.1"/>
    <property type="molecule type" value="Genomic_DNA"/>
</dbReference>
<gene>
    <name evidence="1" type="ORF">R4Z09_10255</name>
</gene>
<organism evidence="1 2">
    <name type="scientific">Niallia oryzisoli</name>
    <dbReference type="NCBI Taxonomy" id="1737571"/>
    <lineage>
        <taxon>Bacteria</taxon>
        <taxon>Bacillati</taxon>
        <taxon>Bacillota</taxon>
        <taxon>Bacilli</taxon>
        <taxon>Bacillales</taxon>
        <taxon>Bacillaceae</taxon>
        <taxon>Niallia</taxon>
    </lineage>
</organism>
<sequence length="206" mass="24375">MLRKQMKQYVEKLLAEGKVPLEVYKVEKEYIERHQLLSEEMNTSISLLEKEPFNRFQDNVYIERSDKETEELSAVESSSFLDQRIDYFKKNIDQFMYLESPWFDIIGVDAISFEADSVFGNYDVMLGLKLPKKSKELIKASLIRGFQHETATFDLMFSENDGLWDLNFSLNELTDFHEEWTIREAYNAIYDLLFKLVEDVEVDISK</sequence>
<evidence type="ECO:0000313" key="2">
    <source>
        <dbReference type="Proteomes" id="UP001357223"/>
    </source>
</evidence>
<keyword evidence="1" id="KW-0808">Transferase</keyword>
<evidence type="ECO:0000313" key="1">
    <source>
        <dbReference type="EMBL" id="WVX83340.1"/>
    </source>
</evidence>
<dbReference type="RefSeq" id="WP_338452225.1">
    <property type="nucleotide sequence ID" value="NZ_CP137640.1"/>
</dbReference>
<name>A0ABZ2CI27_9BACI</name>
<dbReference type="Proteomes" id="UP001357223">
    <property type="component" value="Chromosome"/>
</dbReference>
<accession>A0ABZ2CI27</accession>